<dbReference type="Proteomes" id="UP000318138">
    <property type="component" value="Chromosome"/>
</dbReference>
<dbReference type="KEGG" id="psua:FLK61_39320"/>
<dbReference type="Pfam" id="PF01740">
    <property type="entry name" value="STAS"/>
    <property type="match status" value="1"/>
</dbReference>
<dbReference type="AlphaFoldDB" id="A0A859FJ88"/>
<gene>
    <name evidence="2" type="ORF">FLK61_39320</name>
</gene>
<protein>
    <submittedName>
        <fullName evidence="2">STAS domain-containing protein</fullName>
    </submittedName>
</protein>
<dbReference type="InterPro" id="IPR036513">
    <property type="entry name" value="STAS_dom_sf"/>
</dbReference>
<name>A0A859FJ88_9BACI</name>
<dbReference type="InterPro" id="IPR051932">
    <property type="entry name" value="Bact_StressResp_Reg"/>
</dbReference>
<dbReference type="PROSITE" id="PS50801">
    <property type="entry name" value="STAS"/>
    <property type="match status" value="1"/>
</dbReference>
<dbReference type="EMBL" id="CP041372">
    <property type="protein sequence ID" value="QKS72666.1"/>
    <property type="molecule type" value="Genomic_DNA"/>
</dbReference>
<feature type="domain" description="STAS" evidence="1">
    <location>
        <begin position="125"/>
        <end position="237"/>
    </location>
</feature>
<dbReference type="InterPro" id="IPR035965">
    <property type="entry name" value="PAS-like_dom_sf"/>
</dbReference>
<dbReference type="Gene3D" id="3.30.750.24">
    <property type="entry name" value="STAS domain"/>
    <property type="match status" value="1"/>
</dbReference>
<keyword evidence="3" id="KW-1185">Reference proteome</keyword>
<dbReference type="PANTHER" id="PTHR33745">
    <property type="entry name" value="RSBT ANTAGONIST PROTEIN RSBS-RELATED"/>
    <property type="match status" value="1"/>
</dbReference>
<reference evidence="3" key="1">
    <citation type="submission" date="2019-07" db="EMBL/GenBank/DDBJ databases">
        <title>Bacillus alkalisoli sp. nov. isolated from saline soil.</title>
        <authorList>
            <person name="Sun J.-Q."/>
            <person name="Xu L."/>
        </authorList>
    </citation>
    <scope>NUCLEOTIDE SEQUENCE [LARGE SCALE GENOMIC DNA]</scope>
    <source>
        <strain evidence="3">M4U3P1</strain>
    </source>
</reference>
<dbReference type="Gene3D" id="3.30.450.20">
    <property type="entry name" value="PAS domain"/>
    <property type="match status" value="1"/>
</dbReference>
<evidence type="ECO:0000313" key="3">
    <source>
        <dbReference type="Proteomes" id="UP000318138"/>
    </source>
</evidence>
<accession>A0A859FJ88</accession>
<dbReference type="SUPFAM" id="SSF52091">
    <property type="entry name" value="SpoIIaa-like"/>
    <property type="match status" value="1"/>
</dbReference>
<proteinExistence type="predicted"/>
<dbReference type="CDD" id="cd07041">
    <property type="entry name" value="STAS_RsbR_RsbS_like"/>
    <property type="match status" value="1"/>
</dbReference>
<evidence type="ECO:0000259" key="1">
    <source>
        <dbReference type="PROSITE" id="PS50801"/>
    </source>
</evidence>
<evidence type="ECO:0000313" key="2">
    <source>
        <dbReference type="EMBL" id="QKS72666.1"/>
    </source>
</evidence>
<dbReference type="InterPro" id="IPR002645">
    <property type="entry name" value="STAS_dom"/>
</dbReference>
<organism evidence="2 3">
    <name type="scientific">Paenalkalicoccus suaedae</name>
    <dbReference type="NCBI Taxonomy" id="2592382"/>
    <lineage>
        <taxon>Bacteria</taxon>
        <taxon>Bacillati</taxon>
        <taxon>Bacillota</taxon>
        <taxon>Bacilli</taxon>
        <taxon>Bacillales</taxon>
        <taxon>Bacillaceae</taxon>
        <taxon>Paenalkalicoccus</taxon>
    </lineage>
</organism>
<dbReference type="SUPFAM" id="SSF55785">
    <property type="entry name" value="PYP-like sensor domain (PAS domain)"/>
    <property type="match status" value="1"/>
</dbReference>
<sequence>MSIRHAVWTQFVPAFIWVVNSDMVYIECDGIKMKESNLQRHEIIGKSISDFHKEDHSGPNMIGHRQAFDEGSSHYTVDFAGRDYEAQLYHVPDEDIVVGVAMDQTEKRELQERIRRQDLDILEYSVPLVPLLDHAVAIPIVGVFTREKASYIQSAVVTKIVEFEGVENVVIDFSGVPSITEDGAVAFNELYRVFNLLGFRTIVTGIRPGLAITVQSKNHVISSDNIYSSLKTAIKDLLQTR</sequence>
<dbReference type="RefSeq" id="WP_176010636.1">
    <property type="nucleotide sequence ID" value="NZ_CP041372.2"/>
</dbReference>
<dbReference type="PANTHER" id="PTHR33745:SF8">
    <property type="entry name" value="BLUE-LIGHT PHOTORECEPTOR"/>
    <property type="match status" value="1"/>
</dbReference>